<evidence type="ECO:0000256" key="5">
    <source>
        <dbReference type="ARBA" id="ARBA00022692"/>
    </source>
</evidence>
<evidence type="ECO:0000256" key="1">
    <source>
        <dbReference type="ARBA" id="ARBA00004429"/>
    </source>
</evidence>
<evidence type="ECO:0000256" key="9">
    <source>
        <dbReference type="RuleBase" id="RU369079"/>
    </source>
</evidence>
<dbReference type="Proteomes" id="UP001501788">
    <property type="component" value="Unassembled WGS sequence"/>
</dbReference>
<dbReference type="PANTHER" id="PTHR35011">
    <property type="entry name" value="2,3-DIKETO-L-GULONATE TRAP TRANSPORTER SMALL PERMEASE PROTEIN YIAM"/>
    <property type="match status" value="1"/>
</dbReference>
<keyword evidence="4 9" id="KW-0997">Cell inner membrane</keyword>
<evidence type="ECO:0000256" key="7">
    <source>
        <dbReference type="ARBA" id="ARBA00023136"/>
    </source>
</evidence>
<evidence type="ECO:0000313" key="11">
    <source>
        <dbReference type="EMBL" id="GAA4422761.1"/>
    </source>
</evidence>
<evidence type="ECO:0000256" key="2">
    <source>
        <dbReference type="ARBA" id="ARBA00022448"/>
    </source>
</evidence>
<sequence length="204" mass="22499">MQALLKFSQGVDWISIRLGKLSMWLILITTVISAANAIVRKAFDISSNALLEVQWYLFAGVFLLGAGYCLLQNAHVRIDFVASRLSARARNWVDVFGILLVLFPFCWIVMDLGWPLFMRAWESGEMSQNAGGLVRWPAYLMIPVGFAFLMLQGASELIKRIAFLTGQGPDPLAHGDDDEEAKLAAELAAQLEAQSRQPGTPGKA</sequence>
<comment type="subunit">
    <text evidence="9">The complex comprises the extracytoplasmic solute receptor protein and the two transmembrane proteins.</text>
</comment>
<comment type="function">
    <text evidence="9">Part of the tripartite ATP-independent periplasmic (TRAP) transport system.</text>
</comment>
<evidence type="ECO:0000256" key="8">
    <source>
        <dbReference type="ARBA" id="ARBA00038436"/>
    </source>
</evidence>
<feature type="transmembrane region" description="Helical" evidence="9">
    <location>
        <begin position="21"/>
        <end position="43"/>
    </location>
</feature>
<accession>A0ABP8L4Q3</accession>
<evidence type="ECO:0000256" key="3">
    <source>
        <dbReference type="ARBA" id="ARBA00022475"/>
    </source>
</evidence>
<gene>
    <name evidence="11" type="ORF">GCM10023090_14220</name>
</gene>
<evidence type="ECO:0000259" key="10">
    <source>
        <dbReference type="Pfam" id="PF04290"/>
    </source>
</evidence>
<dbReference type="PANTHER" id="PTHR35011:SF4">
    <property type="entry name" value="SLL1102 PROTEIN"/>
    <property type="match status" value="1"/>
</dbReference>
<keyword evidence="7 9" id="KW-0472">Membrane</keyword>
<protein>
    <recommendedName>
        <fullName evidence="9">TRAP transporter small permease protein</fullName>
    </recommendedName>
</protein>
<keyword evidence="5 9" id="KW-0812">Transmembrane</keyword>
<keyword evidence="2 9" id="KW-0813">Transport</keyword>
<evidence type="ECO:0000256" key="4">
    <source>
        <dbReference type="ARBA" id="ARBA00022519"/>
    </source>
</evidence>
<keyword evidence="6 9" id="KW-1133">Transmembrane helix</keyword>
<dbReference type="Pfam" id="PF04290">
    <property type="entry name" value="DctQ"/>
    <property type="match status" value="1"/>
</dbReference>
<keyword evidence="12" id="KW-1185">Reference proteome</keyword>
<dbReference type="RefSeq" id="WP_345062664.1">
    <property type="nucleotide sequence ID" value="NZ_BAABEX010000008.1"/>
</dbReference>
<organism evidence="11 12">
    <name type="scientific">Acidovorax lacteus</name>
    <dbReference type="NCBI Taxonomy" id="1924988"/>
    <lineage>
        <taxon>Bacteria</taxon>
        <taxon>Pseudomonadati</taxon>
        <taxon>Pseudomonadota</taxon>
        <taxon>Betaproteobacteria</taxon>
        <taxon>Burkholderiales</taxon>
        <taxon>Comamonadaceae</taxon>
        <taxon>Acidovorax</taxon>
    </lineage>
</organism>
<dbReference type="InterPro" id="IPR055348">
    <property type="entry name" value="DctQ"/>
</dbReference>
<feature type="transmembrane region" description="Helical" evidence="9">
    <location>
        <begin position="134"/>
        <end position="151"/>
    </location>
</feature>
<evidence type="ECO:0000313" key="12">
    <source>
        <dbReference type="Proteomes" id="UP001501788"/>
    </source>
</evidence>
<dbReference type="EMBL" id="BAABEX010000008">
    <property type="protein sequence ID" value="GAA4422761.1"/>
    <property type="molecule type" value="Genomic_DNA"/>
</dbReference>
<evidence type="ECO:0000256" key="6">
    <source>
        <dbReference type="ARBA" id="ARBA00022989"/>
    </source>
</evidence>
<dbReference type="InterPro" id="IPR007387">
    <property type="entry name" value="TRAP_DctQ"/>
</dbReference>
<reference evidence="12" key="1">
    <citation type="journal article" date="2019" name="Int. J. Syst. Evol. Microbiol.">
        <title>The Global Catalogue of Microorganisms (GCM) 10K type strain sequencing project: providing services to taxonomists for standard genome sequencing and annotation.</title>
        <authorList>
            <consortium name="The Broad Institute Genomics Platform"/>
            <consortium name="The Broad Institute Genome Sequencing Center for Infectious Disease"/>
            <person name="Wu L."/>
            <person name="Ma J."/>
        </authorList>
    </citation>
    <scope>NUCLEOTIDE SEQUENCE [LARGE SCALE GENOMIC DNA]</scope>
    <source>
        <strain evidence="12">JCM 31890</strain>
    </source>
</reference>
<feature type="transmembrane region" description="Helical" evidence="9">
    <location>
        <begin position="55"/>
        <end position="71"/>
    </location>
</feature>
<name>A0ABP8L4Q3_9BURK</name>
<keyword evidence="3" id="KW-1003">Cell membrane</keyword>
<comment type="caution">
    <text evidence="11">The sequence shown here is derived from an EMBL/GenBank/DDBJ whole genome shotgun (WGS) entry which is preliminary data.</text>
</comment>
<feature type="transmembrane region" description="Helical" evidence="9">
    <location>
        <begin position="92"/>
        <end position="114"/>
    </location>
</feature>
<comment type="similarity">
    <text evidence="8 9">Belongs to the TRAP transporter small permease family.</text>
</comment>
<comment type="subcellular location">
    <subcellularLocation>
        <location evidence="1 9">Cell inner membrane</location>
        <topology evidence="1 9">Multi-pass membrane protein</topology>
    </subcellularLocation>
</comment>
<proteinExistence type="inferred from homology"/>
<feature type="domain" description="Tripartite ATP-independent periplasmic transporters DctQ component" evidence="10">
    <location>
        <begin position="30"/>
        <end position="161"/>
    </location>
</feature>